<feature type="compositionally biased region" description="Gly residues" evidence="3">
    <location>
        <begin position="233"/>
        <end position="251"/>
    </location>
</feature>
<dbReference type="GO" id="GO:0006406">
    <property type="term" value="P:mRNA export from nucleus"/>
    <property type="evidence" value="ECO:0007669"/>
    <property type="project" value="TreeGrafter"/>
</dbReference>
<sequence length="282" mass="29500">MNSMATTLDMALDDIIKINKKQSNNGGRGRGRGKGRQGQGKAQGVALNHGKAMRVASKGSLKVKARPSGFKSTAKPSRTKGISLKPDMFEDSLVAAGYPGIETGTKLYVSNLDVGVTNEDIKELFSEIGSLKRYSVHYDMNGRPNGSAEVVFNRKADGLTAMKRYNNVQLDGKAMKIEIIGTSLAAPVSTRINVIGANGRGKRTVIMTSGMGRGGGSGLSNRGGSTRNNRGGAQRGRGGAKSRGGGVGRGRGGGRGKTKPTVKSAGELDAELESYHAEAMQS</sequence>
<dbReference type="AlphaFoldDB" id="A0AAD4S2F1"/>
<dbReference type="Proteomes" id="UP001202328">
    <property type="component" value="Unassembled WGS sequence"/>
</dbReference>
<name>A0AAD4S2F1_9MAGN</name>
<dbReference type="EMBL" id="JAJJMB010015429">
    <property type="protein sequence ID" value="KAI3854393.1"/>
    <property type="molecule type" value="Genomic_DNA"/>
</dbReference>
<keyword evidence="6" id="KW-1185">Reference proteome</keyword>
<feature type="region of interest" description="Disordered" evidence="3">
    <location>
        <begin position="206"/>
        <end position="282"/>
    </location>
</feature>
<dbReference type="InterPro" id="IPR012677">
    <property type="entry name" value="Nucleotide-bd_a/b_plait_sf"/>
</dbReference>
<dbReference type="InterPro" id="IPR051229">
    <property type="entry name" value="ALYREF_mRNA_export"/>
</dbReference>
<proteinExistence type="predicted"/>
<dbReference type="InterPro" id="IPR035979">
    <property type="entry name" value="RBD_domain_sf"/>
</dbReference>
<dbReference type="SMART" id="SM00360">
    <property type="entry name" value="RRM"/>
    <property type="match status" value="1"/>
</dbReference>
<evidence type="ECO:0000256" key="1">
    <source>
        <dbReference type="ARBA" id="ARBA00022884"/>
    </source>
</evidence>
<organism evidence="5 6">
    <name type="scientific">Papaver atlanticum</name>
    <dbReference type="NCBI Taxonomy" id="357466"/>
    <lineage>
        <taxon>Eukaryota</taxon>
        <taxon>Viridiplantae</taxon>
        <taxon>Streptophyta</taxon>
        <taxon>Embryophyta</taxon>
        <taxon>Tracheophyta</taxon>
        <taxon>Spermatophyta</taxon>
        <taxon>Magnoliopsida</taxon>
        <taxon>Ranunculales</taxon>
        <taxon>Papaveraceae</taxon>
        <taxon>Papaveroideae</taxon>
        <taxon>Papaver</taxon>
    </lineage>
</organism>
<evidence type="ECO:0000256" key="2">
    <source>
        <dbReference type="PROSITE-ProRule" id="PRU00176"/>
    </source>
</evidence>
<dbReference type="PANTHER" id="PTHR19965:SF33">
    <property type="entry name" value="THO COMPLEX SUBUNIT 4D"/>
    <property type="match status" value="1"/>
</dbReference>
<evidence type="ECO:0000256" key="3">
    <source>
        <dbReference type="SAM" id="MobiDB-lite"/>
    </source>
</evidence>
<dbReference type="InterPro" id="IPR000504">
    <property type="entry name" value="RRM_dom"/>
</dbReference>
<dbReference type="Pfam" id="PF13865">
    <property type="entry name" value="FoP_duplication"/>
    <property type="match status" value="1"/>
</dbReference>
<feature type="domain" description="RRM" evidence="4">
    <location>
        <begin position="105"/>
        <end position="182"/>
    </location>
</feature>
<dbReference type="InterPro" id="IPR025715">
    <property type="entry name" value="FoP_C"/>
</dbReference>
<dbReference type="PANTHER" id="PTHR19965">
    <property type="entry name" value="RNA AND EXPORT FACTOR BINDING PROTEIN"/>
    <property type="match status" value="1"/>
</dbReference>
<dbReference type="GO" id="GO:0005634">
    <property type="term" value="C:nucleus"/>
    <property type="evidence" value="ECO:0007669"/>
    <property type="project" value="TreeGrafter"/>
</dbReference>
<evidence type="ECO:0000313" key="6">
    <source>
        <dbReference type="Proteomes" id="UP001202328"/>
    </source>
</evidence>
<dbReference type="CDD" id="cd12680">
    <property type="entry name" value="RRM_THOC4"/>
    <property type="match status" value="1"/>
</dbReference>
<dbReference type="SUPFAM" id="SSF54928">
    <property type="entry name" value="RNA-binding domain, RBD"/>
    <property type="match status" value="1"/>
</dbReference>
<dbReference type="GO" id="GO:0003729">
    <property type="term" value="F:mRNA binding"/>
    <property type="evidence" value="ECO:0007669"/>
    <property type="project" value="TreeGrafter"/>
</dbReference>
<evidence type="ECO:0000313" key="5">
    <source>
        <dbReference type="EMBL" id="KAI3854393.1"/>
    </source>
</evidence>
<comment type="caution">
    <text evidence="5">The sequence shown here is derived from an EMBL/GenBank/DDBJ whole genome shotgun (WGS) entry which is preliminary data.</text>
</comment>
<feature type="region of interest" description="Disordered" evidence="3">
    <location>
        <begin position="19"/>
        <end position="46"/>
    </location>
</feature>
<protein>
    <recommendedName>
        <fullName evidence="4">RRM domain-containing protein</fullName>
    </recommendedName>
</protein>
<dbReference type="PROSITE" id="PS50102">
    <property type="entry name" value="RRM"/>
    <property type="match status" value="1"/>
</dbReference>
<feature type="compositionally biased region" description="Low complexity" evidence="3">
    <location>
        <begin position="219"/>
        <end position="232"/>
    </location>
</feature>
<evidence type="ECO:0000259" key="4">
    <source>
        <dbReference type="PROSITE" id="PS50102"/>
    </source>
</evidence>
<reference evidence="5" key="1">
    <citation type="submission" date="2022-04" db="EMBL/GenBank/DDBJ databases">
        <title>A functionally conserved STORR gene fusion in Papaver species that diverged 16.8 million years ago.</title>
        <authorList>
            <person name="Catania T."/>
        </authorList>
    </citation>
    <scope>NUCLEOTIDE SEQUENCE</scope>
    <source>
        <strain evidence="5">S-188037</strain>
    </source>
</reference>
<gene>
    <name evidence="5" type="ORF">MKW98_014998</name>
</gene>
<dbReference type="Pfam" id="PF00076">
    <property type="entry name" value="RRM_1"/>
    <property type="match status" value="1"/>
</dbReference>
<accession>A0AAD4S2F1</accession>
<dbReference type="Gene3D" id="3.30.70.330">
    <property type="match status" value="1"/>
</dbReference>
<dbReference type="SMART" id="SM01218">
    <property type="entry name" value="FoP_duplication"/>
    <property type="match status" value="1"/>
</dbReference>
<keyword evidence="1 2" id="KW-0694">RNA-binding</keyword>